<dbReference type="AlphaFoldDB" id="A0A6J5UP78"/>
<dbReference type="Gene3D" id="1.10.510.10">
    <property type="entry name" value="Transferase(Phosphotransferase) domain 1"/>
    <property type="match status" value="1"/>
</dbReference>
<dbReference type="PANTHER" id="PTHR27006:SF634">
    <property type="entry name" value="RECEPTOR-LIKE SERINE_THREONINE-PROTEIN KINASE"/>
    <property type="match status" value="1"/>
</dbReference>
<evidence type="ECO:0008006" key="3">
    <source>
        <dbReference type="Google" id="ProtNLM"/>
    </source>
</evidence>
<proteinExistence type="predicted"/>
<dbReference type="PANTHER" id="PTHR27006">
    <property type="entry name" value="PROMASTIGOTE SURFACE ANTIGEN PROTEIN PSA"/>
    <property type="match status" value="1"/>
</dbReference>
<reference evidence="1 2" key="1">
    <citation type="submission" date="2020-05" db="EMBL/GenBank/DDBJ databases">
        <authorList>
            <person name="Campoy J."/>
            <person name="Schneeberger K."/>
            <person name="Spophaly S."/>
        </authorList>
    </citation>
    <scope>NUCLEOTIDE SEQUENCE [LARGE SCALE GENOMIC DNA]</scope>
    <source>
        <strain evidence="1">PruArmRojPasFocal</strain>
    </source>
</reference>
<evidence type="ECO:0000313" key="2">
    <source>
        <dbReference type="Proteomes" id="UP000507222"/>
    </source>
</evidence>
<name>A0A6J5UP78_PRUAR</name>
<dbReference type="SUPFAM" id="SSF56112">
    <property type="entry name" value="Protein kinase-like (PK-like)"/>
    <property type="match status" value="1"/>
</dbReference>
<protein>
    <recommendedName>
        <fullName evidence="3">S-locus receptor kinase C-terminal domain-containing protein</fullName>
    </recommendedName>
</protein>
<evidence type="ECO:0000313" key="1">
    <source>
        <dbReference type="EMBL" id="CAB4277015.1"/>
    </source>
</evidence>
<gene>
    <name evidence="1" type="ORF">CURHAP_LOCUS26377</name>
</gene>
<dbReference type="Proteomes" id="UP000507222">
    <property type="component" value="Unassembled WGS sequence"/>
</dbReference>
<organism evidence="1 2">
    <name type="scientific">Prunus armeniaca</name>
    <name type="common">Apricot</name>
    <name type="synonym">Armeniaca vulgaris</name>
    <dbReference type="NCBI Taxonomy" id="36596"/>
    <lineage>
        <taxon>Eukaryota</taxon>
        <taxon>Viridiplantae</taxon>
        <taxon>Streptophyta</taxon>
        <taxon>Embryophyta</taxon>
        <taxon>Tracheophyta</taxon>
        <taxon>Spermatophyta</taxon>
        <taxon>Magnoliopsida</taxon>
        <taxon>eudicotyledons</taxon>
        <taxon>Gunneridae</taxon>
        <taxon>Pentapetalae</taxon>
        <taxon>rosids</taxon>
        <taxon>fabids</taxon>
        <taxon>Rosales</taxon>
        <taxon>Rosaceae</taxon>
        <taxon>Amygdaloideae</taxon>
        <taxon>Amygdaleae</taxon>
        <taxon>Prunus</taxon>
    </lineage>
</organism>
<dbReference type="InterPro" id="IPR009902">
    <property type="entry name" value="DUF1442"/>
</dbReference>
<dbReference type="InterPro" id="IPR011009">
    <property type="entry name" value="Kinase-like_dom_sf"/>
</dbReference>
<dbReference type="EMBL" id="CAEKDK010000004">
    <property type="protein sequence ID" value="CAB4277015.1"/>
    <property type="molecule type" value="Genomic_DNA"/>
</dbReference>
<accession>A0A6J5UP78</accession>
<sequence length="368" mass="40622">MLEIISGRRNNSFYNDDRMLNIVGYTWELWKEGAGLQLMDPTLGDSCNGDQLLRCIHVGLLCVEEHPADRPTMQDVVSMLTNENMSLPVPTKPAFCTERNVVTTGIAGKGPELVSINGLSISDLDGQMKLIWSPENATKAYIDTVPSTPHVCVVPDDQSRAVFVTAMKEAGMAPEVLVGEPEEVMAELVRIDFLVVDSKRKDFARVLRQSPRGAVLVCKNADSRSASSFRWRSVVDCGSRRIYKFRSPNRKIKKNTLGSRRLNPQCTTLLHLKLEAFLELAFLHTKTAPLGLSLAFLKTLAKSLRFESITRKSISTSPAMTSSGSLTRTSGAIPASFIAVTNSALDWSSRTTHTCGVWQFQAQCLLLQ</sequence>
<dbReference type="Pfam" id="PF07279">
    <property type="entry name" value="DUF1442"/>
    <property type="match status" value="1"/>
</dbReference>